<dbReference type="RefSeq" id="WP_054859713.1">
    <property type="nucleotide sequence ID" value="NZ_QGTD01000005.1"/>
</dbReference>
<accession>A0A317L222</accession>
<evidence type="ECO:0000313" key="1">
    <source>
        <dbReference type="EMBL" id="PWU69546.1"/>
    </source>
</evidence>
<name>A0A317L222_9BACI</name>
<keyword evidence="2" id="KW-1185">Reference proteome</keyword>
<reference evidence="1 2" key="1">
    <citation type="submission" date="2018-05" db="EMBL/GenBank/DDBJ databases">
        <title>Genomic analysis of Gracilibacillus dipsosauri DD1 reveals novel features of a salt-tolerant amylase.</title>
        <authorList>
            <person name="Deutch C.E."/>
            <person name="Yang S."/>
        </authorList>
    </citation>
    <scope>NUCLEOTIDE SEQUENCE [LARGE SCALE GENOMIC DNA]</scope>
    <source>
        <strain evidence="1 2">DD1</strain>
    </source>
</reference>
<dbReference type="SUPFAM" id="SSF52540">
    <property type="entry name" value="P-loop containing nucleoside triphosphate hydrolases"/>
    <property type="match status" value="1"/>
</dbReference>
<dbReference type="Proteomes" id="UP000245624">
    <property type="component" value="Unassembled WGS sequence"/>
</dbReference>
<proteinExistence type="predicted"/>
<organism evidence="1 2">
    <name type="scientific">Gracilibacillus dipsosauri</name>
    <dbReference type="NCBI Taxonomy" id="178340"/>
    <lineage>
        <taxon>Bacteria</taxon>
        <taxon>Bacillati</taxon>
        <taxon>Bacillota</taxon>
        <taxon>Bacilli</taxon>
        <taxon>Bacillales</taxon>
        <taxon>Bacillaceae</taxon>
        <taxon>Gracilibacillus</taxon>
    </lineage>
</organism>
<evidence type="ECO:0000313" key="2">
    <source>
        <dbReference type="Proteomes" id="UP000245624"/>
    </source>
</evidence>
<dbReference type="AlphaFoldDB" id="A0A317L222"/>
<dbReference type="InterPro" id="IPR027417">
    <property type="entry name" value="P-loop_NTPase"/>
</dbReference>
<protein>
    <submittedName>
        <fullName evidence="1">Tunicamycin resistance protein</fullName>
    </submittedName>
</protein>
<dbReference type="EMBL" id="QGTD01000005">
    <property type="protein sequence ID" value="PWU69546.1"/>
    <property type="molecule type" value="Genomic_DNA"/>
</dbReference>
<gene>
    <name evidence="1" type="ORF">DLJ74_06130</name>
</gene>
<dbReference type="Gene3D" id="3.40.50.300">
    <property type="entry name" value="P-loop containing nucleotide triphosphate hydrolases"/>
    <property type="match status" value="1"/>
</dbReference>
<comment type="caution">
    <text evidence="1">The sequence shown here is derived from an EMBL/GenBank/DDBJ whole genome shotgun (WGS) entry which is preliminary data.</text>
</comment>
<dbReference type="OrthoDB" id="9799092at2"/>
<dbReference type="Pfam" id="PF13671">
    <property type="entry name" value="AAA_33"/>
    <property type="match status" value="1"/>
</dbReference>
<sequence length="198" mass="23563">MIIWVNGAFGSGKTQTSFELHRRIPNSFVYDPENIGFFIDKNIPKEIGNGDFQDYVIWREFNYTLLKYIESEYDGVIIVPMTIVNPLYFDEIIGRLRKEKMIVNHFVLWASKETIQKRLRKRGERNNSWSAKQIDRCLQGLSNDIFQQRINTENRTIENVAELIASQSRIDLLPDNRNKFRKKLDRMKTQLNHIRFFN</sequence>